<protein>
    <recommendedName>
        <fullName evidence="8">RNA-binding S4 domain-containing protein</fullName>
    </recommendedName>
</protein>
<dbReference type="InterPro" id="IPR022801">
    <property type="entry name" value="Ribosomal_uS4"/>
</dbReference>
<evidence type="ECO:0000313" key="10">
    <source>
        <dbReference type="Proteomes" id="UP000283090"/>
    </source>
</evidence>
<reference evidence="9 10" key="1">
    <citation type="submission" date="2019-01" db="EMBL/GenBank/DDBJ databases">
        <title>Intercellular communication is required for trap formation in the nematode-trapping fungus Duddingtonia flagrans.</title>
        <authorList>
            <person name="Youssar L."/>
            <person name="Wernet V."/>
            <person name="Hensel N."/>
            <person name="Hildebrandt H.-G."/>
            <person name="Fischer R."/>
        </authorList>
    </citation>
    <scope>NUCLEOTIDE SEQUENCE [LARGE SCALE GENOMIC DNA]</scope>
    <source>
        <strain evidence="9 10">CBS H-5679</strain>
    </source>
</reference>
<dbReference type="PANTHER" id="PTHR11831:SF4">
    <property type="entry name" value="SMALL RIBOSOMAL SUBUNIT PROTEIN US4M"/>
    <property type="match status" value="1"/>
</dbReference>
<name>A0A437AFJ2_ARTFL</name>
<feature type="domain" description="RNA-binding S4" evidence="8">
    <location>
        <begin position="136"/>
        <end position="199"/>
    </location>
</feature>
<evidence type="ECO:0000259" key="8">
    <source>
        <dbReference type="SMART" id="SM00363"/>
    </source>
</evidence>
<evidence type="ECO:0000256" key="5">
    <source>
        <dbReference type="ARBA" id="ARBA00023274"/>
    </source>
</evidence>
<dbReference type="VEuPathDB" id="FungiDB:DFL_000827"/>
<dbReference type="Pfam" id="PF01479">
    <property type="entry name" value="S4"/>
    <property type="match status" value="1"/>
</dbReference>
<dbReference type="AlphaFoldDB" id="A0A437AFJ2"/>
<evidence type="ECO:0000256" key="1">
    <source>
        <dbReference type="ARBA" id="ARBA00007465"/>
    </source>
</evidence>
<dbReference type="GO" id="GO:0003735">
    <property type="term" value="F:structural constituent of ribosome"/>
    <property type="evidence" value="ECO:0007669"/>
    <property type="project" value="TreeGrafter"/>
</dbReference>
<sequence length="369" mass="42244">MARTKIFALKRPYPRQSWNKQAVYNLFRYRTPGTSRRTFYQQKFRAKQETRRFHGEYLTERKWNSMFRHTLRGVLRMNPAAMARGDGSSVVSGRGSGTDLLPMRLKDVEGYEGFPTKEMKTQPIPFAQMTFAPLERRLDTAVYRALFASSVRQARMMCLHGKVMVNGVKMPHAGYMLNPGDMFSIDPLLVMRAVGGPQRVAFKQLSTQAKSDLQKAIEEAQSKTKSSTFLKASNKKVLAGNADAEVDTETFTAAGVKATGEGEGETSEEKAVGATAEEESTGGKRKFHLPSDWRTYLPKHPRWKIYDEWKPKRFMNLFAFIPRYLEVNHHICHAVYLRHPVARSGSAEVPNPFNTEIMQLAYNWYLRRR</sequence>
<evidence type="ECO:0000256" key="4">
    <source>
        <dbReference type="ARBA" id="ARBA00022980"/>
    </source>
</evidence>
<dbReference type="GO" id="GO:0042274">
    <property type="term" value="P:ribosomal small subunit biogenesis"/>
    <property type="evidence" value="ECO:0007669"/>
    <property type="project" value="TreeGrafter"/>
</dbReference>
<dbReference type="EMBL" id="SAEB01000001">
    <property type="protein sequence ID" value="RVD89837.1"/>
    <property type="molecule type" value="Genomic_DNA"/>
</dbReference>
<dbReference type="OrthoDB" id="3356781at2759"/>
<comment type="similarity">
    <text evidence="1">Belongs to the universal ribosomal protein uS4 family.</text>
</comment>
<dbReference type="RefSeq" id="XP_067495381.1">
    <property type="nucleotide sequence ID" value="XM_067637981.1"/>
</dbReference>
<dbReference type="PANTHER" id="PTHR11831">
    <property type="entry name" value="30S 40S RIBOSOMAL PROTEIN"/>
    <property type="match status" value="1"/>
</dbReference>
<dbReference type="GeneID" id="93583138"/>
<keyword evidence="4" id="KW-0689">Ribosomal protein</keyword>
<keyword evidence="10" id="KW-1185">Reference proteome</keyword>
<evidence type="ECO:0000313" key="9">
    <source>
        <dbReference type="EMBL" id="RVD89837.1"/>
    </source>
</evidence>
<proteinExistence type="inferred from homology"/>
<keyword evidence="2" id="KW-0699">rRNA-binding</keyword>
<dbReference type="CDD" id="cd00165">
    <property type="entry name" value="S4"/>
    <property type="match status" value="1"/>
</dbReference>
<dbReference type="InterPro" id="IPR002942">
    <property type="entry name" value="S4_RNA-bd"/>
</dbReference>
<keyword evidence="3 6" id="KW-0694">RNA-binding</keyword>
<dbReference type="GO" id="GO:0019843">
    <property type="term" value="F:rRNA binding"/>
    <property type="evidence" value="ECO:0007669"/>
    <property type="project" value="UniProtKB-KW"/>
</dbReference>
<dbReference type="STRING" id="97331.A0A437AFJ2"/>
<dbReference type="GO" id="GO:0005763">
    <property type="term" value="C:mitochondrial small ribosomal subunit"/>
    <property type="evidence" value="ECO:0007669"/>
    <property type="project" value="TreeGrafter"/>
</dbReference>
<dbReference type="PROSITE" id="PS50889">
    <property type="entry name" value="S4"/>
    <property type="match status" value="1"/>
</dbReference>
<keyword evidence="5" id="KW-0687">Ribonucleoprotein</keyword>
<comment type="caution">
    <text evidence="9">The sequence shown here is derived from an EMBL/GenBank/DDBJ whole genome shotgun (WGS) entry which is preliminary data.</text>
</comment>
<dbReference type="SUPFAM" id="SSF55174">
    <property type="entry name" value="Alpha-L RNA-binding motif"/>
    <property type="match status" value="1"/>
</dbReference>
<gene>
    <name evidence="9" type="ORF">DFL_000827</name>
</gene>
<feature type="region of interest" description="Disordered" evidence="7">
    <location>
        <begin position="258"/>
        <end position="285"/>
    </location>
</feature>
<dbReference type="Proteomes" id="UP000283090">
    <property type="component" value="Unassembled WGS sequence"/>
</dbReference>
<dbReference type="SMART" id="SM00363">
    <property type="entry name" value="S4"/>
    <property type="match status" value="1"/>
</dbReference>
<evidence type="ECO:0000256" key="3">
    <source>
        <dbReference type="ARBA" id="ARBA00022884"/>
    </source>
</evidence>
<accession>A0A437AFJ2</accession>
<evidence type="ECO:0000256" key="6">
    <source>
        <dbReference type="PROSITE-ProRule" id="PRU00182"/>
    </source>
</evidence>
<dbReference type="Gene3D" id="3.10.290.10">
    <property type="entry name" value="RNA-binding S4 domain"/>
    <property type="match status" value="1"/>
</dbReference>
<evidence type="ECO:0000256" key="2">
    <source>
        <dbReference type="ARBA" id="ARBA00022730"/>
    </source>
</evidence>
<evidence type="ECO:0000256" key="7">
    <source>
        <dbReference type="SAM" id="MobiDB-lite"/>
    </source>
</evidence>
<dbReference type="InterPro" id="IPR036986">
    <property type="entry name" value="S4_RNA-bd_sf"/>
</dbReference>
<organism evidence="9 10">
    <name type="scientific">Arthrobotrys flagrans</name>
    <name type="common">Nematode-trapping fungus</name>
    <name type="synonym">Trichothecium flagrans</name>
    <dbReference type="NCBI Taxonomy" id="97331"/>
    <lineage>
        <taxon>Eukaryota</taxon>
        <taxon>Fungi</taxon>
        <taxon>Dikarya</taxon>
        <taxon>Ascomycota</taxon>
        <taxon>Pezizomycotina</taxon>
        <taxon>Orbiliomycetes</taxon>
        <taxon>Orbiliales</taxon>
        <taxon>Orbiliaceae</taxon>
        <taxon>Arthrobotrys</taxon>
    </lineage>
</organism>